<feature type="transmembrane region" description="Helical" evidence="1">
    <location>
        <begin position="165"/>
        <end position="183"/>
    </location>
</feature>
<keyword evidence="1" id="KW-1133">Transmembrane helix</keyword>
<keyword evidence="1" id="KW-0812">Transmembrane</keyword>
<sequence length="240" mass="26478">MATPQKYKEALNRIVTQASKIPDRDSPLWASLPHPSQATLDDASACQVDFNTWLTNFLEPNTSFIALKAIARPTAKNVARFTAKGSKNKAGGPNANACHAHTDFVAARIEVSRPQDILPIVEVVKRAAGSTLVRTIYTSDHPTFVDDTGRITDIAYFMWVYDSNIGYIAELQIGLFSAFYLFSKNSEVRDNKSMDTVMKELFKLYDKMKHDVLATANPVVVVVVVVVVIKAKTQANAGKK</sequence>
<name>A0A6A5W0B7_9PLEO</name>
<dbReference type="Proteomes" id="UP000800036">
    <property type="component" value="Unassembled WGS sequence"/>
</dbReference>
<protein>
    <submittedName>
        <fullName evidence="2">Uncharacterized protein</fullName>
    </submittedName>
</protein>
<reference evidence="2" key="1">
    <citation type="journal article" date="2020" name="Stud. Mycol.">
        <title>101 Dothideomycetes genomes: a test case for predicting lifestyles and emergence of pathogens.</title>
        <authorList>
            <person name="Haridas S."/>
            <person name="Albert R."/>
            <person name="Binder M."/>
            <person name="Bloem J."/>
            <person name="Labutti K."/>
            <person name="Salamov A."/>
            <person name="Andreopoulos B."/>
            <person name="Baker S."/>
            <person name="Barry K."/>
            <person name="Bills G."/>
            <person name="Bluhm B."/>
            <person name="Cannon C."/>
            <person name="Castanera R."/>
            <person name="Culley D."/>
            <person name="Daum C."/>
            <person name="Ezra D."/>
            <person name="Gonzalez J."/>
            <person name="Henrissat B."/>
            <person name="Kuo A."/>
            <person name="Liang C."/>
            <person name="Lipzen A."/>
            <person name="Lutzoni F."/>
            <person name="Magnuson J."/>
            <person name="Mondo S."/>
            <person name="Nolan M."/>
            <person name="Ohm R."/>
            <person name="Pangilinan J."/>
            <person name="Park H.-J."/>
            <person name="Ramirez L."/>
            <person name="Alfaro M."/>
            <person name="Sun H."/>
            <person name="Tritt A."/>
            <person name="Yoshinaga Y."/>
            <person name="Zwiers L.-H."/>
            <person name="Turgeon B."/>
            <person name="Goodwin S."/>
            <person name="Spatafora J."/>
            <person name="Crous P."/>
            <person name="Grigoriev I."/>
        </authorList>
    </citation>
    <scope>NUCLEOTIDE SEQUENCE</scope>
    <source>
        <strain evidence="2">CBS 107.79</strain>
    </source>
</reference>
<keyword evidence="3" id="KW-1185">Reference proteome</keyword>
<evidence type="ECO:0000313" key="2">
    <source>
        <dbReference type="EMBL" id="KAF1980526.1"/>
    </source>
</evidence>
<feature type="transmembrane region" description="Helical" evidence="1">
    <location>
        <begin position="212"/>
        <end position="231"/>
    </location>
</feature>
<dbReference type="AlphaFoldDB" id="A0A6A5W0B7"/>
<keyword evidence="1" id="KW-0472">Membrane</keyword>
<accession>A0A6A5W0B7</accession>
<gene>
    <name evidence="2" type="ORF">BU23DRAFT_10905</name>
</gene>
<evidence type="ECO:0000256" key="1">
    <source>
        <dbReference type="SAM" id="Phobius"/>
    </source>
</evidence>
<proteinExistence type="predicted"/>
<dbReference type="EMBL" id="ML976656">
    <property type="protein sequence ID" value="KAF1980526.1"/>
    <property type="molecule type" value="Genomic_DNA"/>
</dbReference>
<evidence type="ECO:0000313" key="3">
    <source>
        <dbReference type="Proteomes" id="UP000800036"/>
    </source>
</evidence>
<organism evidence="2 3">
    <name type="scientific">Bimuria novae-zelandiae CBS 107.79</name>
    <dbReference type="NCBI Taxonomy" id="1447943"/>
    <lineage>
        <taxon>Eukaryota</taxon>
        <taxon>Fungi</taxon>
        <taxon>Dikarya</taxon>
        <taxon>Ascomycota</taxon>
        <taxon>Pezizomycotina</taxon>
        <taxon>Dothideomycetes</taxon>
        <taxon>Pleosporomycetidae</taxon>
        <taxon>Pleosporales</taxon>
        <taxon>Massarineae</taxon>
        <taxon>Didymosphaeriaceae</taxon>
        <taxon>Bimuria</taxon>
    </lineage>
</organism>